<name>A0ABV7G9I6_9PROT</name>
<evidence type="ECO:0000313" key="2">
    <source>
        <dbReference type="EMBL" id="MFC3126882.1"/>
    </source>
</evidence>
<dbReference type="Proteomes" id="UP001595593">
    <property type="component" value="Unassembled WGS sequence"/>
</dbReference>
<accession>A0ABV7G9I6</accession>
<evidence type="ECO:0008006" key="4">
    <source>
        <dbReference type="Google" id="ProtNLM"/>
    </source>
</evidence>
<feature type="chain" id="PRO_5045966179" description="PepSY domain-containing protein" evidence="1">
    <location>
        <begin position="24"/>
        <end position="153"/>
    </location>
</feature>
<proteinExistence type="predicted"/>
<gene>
    <name evidence="2" type="ORF">ACFOD4_17590</name>
</gene>
<keyword evidence="3" id="KW-1185">Reference proteome</keyword>
<organism evidence="2 3">
    <name type="scientific">Teichococcus globiformis</name>
    <dbReference type="NCBI Taxonomy" id="2307229"/>
    <lineage>
        <taxon>Bacteria</taxon>
        <taxon>Pseudomonadati</taxon>
        <taxon>Pseudomonadota</taxon>
        <taxon>Alphaproteobacteria</taxon>
        <taxon>Acetobacterales</taxon>
        <taxon>Roseomonadaceae</taxon>
        <taxon>Roseomonas</taxon>
    </lineage>
</organism>
<evidence type="ECO:0000256" key="1">
    <source>
        <dbReference type="SAM" id="SignalP"/>
    </source>
</evidence>
<evidence type="ECO:0000313" key="3">
    <source>
        <dbReference type="Proteomes" id="UP001595593"/>
    </source>
</evidence>
<feature type="signal peptide" evidence="1">
    <location>
        <begin position="1"/>
        <end position="23"/>
    </location>
</feature>
<reference evidence="3" key="1">
    <citation type="journal article" date="2019" name="Int. J. Syst. Evol. Microbiol.">
        <title>The Global Catalogue of Microorganisms (GCM) 10K type strain sequencing project: providing services to taxonomists for standard genome sequencing and annotation.</title>
        <authorList>
            <consortium name="The Broad Institute Genomics Platform"/>
            <consortium name="The Broad Institute Genome Sequencing Center for Infectious Disease"/>
            <person name="Wu L."/>
            <person name="Ma J."/>
        </authorList>
    </citation>
    <scope>NUCLEOTIDE SEQUENCE [LARGE SCALE GENOMIC DNA]</scope>
    <source>
        <strain evidence="3">KCTC 52094</strain>
    </source>
</reference>
<keyword evidence="1" id="KW-0732">Signal</keyword>
<dbReference type="RefSeq" id="WP_379598486.1">
    <property type="nucleotide sequence ID" value="NZ_JBHRTN010000018.1"/>
</dbReference>
<protein>
    <recommendedName>
        <fullName evidence="4">PepSY domain-containing protein</fullName>
    </recommendedName>
</protein>
<comment type="caution">
    <text evidence="2">The sequence shown here is derived from an EMBL/GenBank/DDBJ whole genome shotgun (WGS) entry which is preliminary data.</text>
</comment>
<sequence>MTSRTLRAVLALPLLLASLTAGAEDRAPTAAERDRIEQVLRGHGFSSWGEIGLDGGIWSVDDAHDAQGRERDIRLTPGEYRLVADDEEDRQATDEEFRRIEAALKRGGFVEITGARLEDGLWEVQDAQGPDKRSYFLVLDRETLRILHRAPRS</sequence>
<dbReference type="EMBL" id="JBHRTN010000018">
    <property type="protein sequence ID" value="MFC3126882.1"/>
    <property type="molecule type" value="Genomic_DNA"/>
</dbReference>